<reference evidence="2" key="1">
    <citation type="submission" date="2017-10" db="EMBL/GenBank/DDBJ databases">
        <title>Whole genome sequencing of members of genus Pseudoxanthomonas.</title>
        <authorList>
            <person name="Kumar S."/>
            <person name="Bansal K."/>
            <person name="Kaur A."/>
            <person name="Patil P."/>
            <person name="Sharma S."/>
            <person name="Patil P.B."/>
        </authorList>
    </citation>
    <scope>NUCLEOTIDE SEQUENCE</scope>
    <source>
        <strain evidence="2">DSM 22914</strain>
    </source>
</reference>
<evidence type="ECO:0008006" key="4">
    <source>
        <dbReference type="Google" id="ProtNLM"/>
    </source>
</evidence>
<feature type="compositionally biased region" description="Basic and acidic residues" evidence="1">
    <location>
        <begin position="50"/>
        <end position="65"/>
    </location>
</feature>
<evidence type="ECO:0000256" key="1">
    <source>
        <dbReference type="SAM" id="MobiDB-lite"/>
    </source>
</evidence>
<feature type="region of interest" description="Disordered" evidence="1">
    <location>
        <begin position="47"/>
        <end position="81"/>
    </location>
</feature>
<dbReference type="AlphaFoldDB" id="A0A921NS36"/>
<gene>
    <name evidence="2" type="ORF">CR938_13400</name>
</gene>
<evidence type="ECO:0000313" key="3">
    <source>
        <dbReference type="Proteomes" id="UP000717981"/>
    </source>
</evidence>
<dbReference type="Proteomes" id="UP000717981">
    <property type="component" value="Unassembled WGS sequence"/>
</dbReference>
<proteinExistence type="predicted"/>
<sequence>MVDHASGDPSDNSRRNLVALCEPCHNHKTQRQRAGLPVVWGCDAQGWPRDPMHSWNRETTIETRQKSLGTEAPKTARPPFL</sequence>
<keyword evidence="3" id="KW-1185">Reference proteome</keyword>
<evidence type="ECO:0000313" key="2">
    <source>
        <dbReference type="EMBL" id="KAF1684883.1"/>
    </source>
</evidence>
<accession>A0A921NS36</accession>
<protein>
    <recommendedName>
        <fullName evidence="4">HNH endonuclease</fullName>
    </recommendedName>
</protein>
<comment type="caution">
    <text evidence="2">The sequence shown here is derived from an EMBL/GenBank/DDBJ whole genome shotgun (WGS) entry which is preliminary data.</text>
</comment>
<organism evidence="2 3">
    <name type="scientific">Pseudoxanthomonas taiwanensis</name>
    <dbReference type="NCBI Taxonomy" id="176598"/>
    <lineage>
        <taxon>Bacteria</taxon>
        <taxon>Pseudomonadati</taxon>
        <taxon>Pseudomonadota</taxon>
        <taxon>Gammaproteobacteria</taxon>
        <taxon>Lysobacterales</taxon>
        <taxon>Lysobacteraceae</taxon>
        <taxon>Pseudoxanthomonas</taxon>
    </lineage>
</organism>
<name>A0A921NS36_9GAMM</name>
<dbReference type="EMBL" id="PDWK01000099">
    <property type="protein sequence ID" value="KAF1684883.1"/>
    <property type="molecule type" value="Genomic_DNA"/>
</dbReference>